<accession>A0A0E9T2U5</accession>
<name>A0A0E9T2U5_ANGAN</name>
<dbReference type="EMBL" id="GBXM01060663">
    <property type="protein sequence ID" value="JAH47914.1"/>
    <property type="molecule type" value="Transcribed_RNA"/>
</dbReference>
<reference evidence="1" key="2">
    <citation type="journal article" date="2015" name="Fish Shellfish Immunol.">
        <title>Early steps in the European eel (Anguilla anguilla)-Vibrio vulnificus interaction in the gills: Role of the RtxA13 toxin.</title>
        <authorList>
            <person name="Callol A."/>
            <person name="Pajuelo D."/>
            <person name="Ebbesson L."/>
            <person name="Teles M."/>
            <person name="MacKenzie S."/>
            <person name="Amaro C."/>
        </authorList>
    </citation>
    <scope>NUCLEOTIDE SEQUENCE</scope>
</reference>
<protein>
    <submittedName>
        <fullName evidence="1">Uncharacterized protein</fullName>
    </submittedName>
</protein>
<reference evidence="1" key="1">
    <citation type="submission" date="2014-11" db="EMBL/GenBank/DDBJ databases">
        <authorList>
            <person name="Amaro Gonzalez C."/>
        </authorList>
    </citation>
    <scope>NUCLEOTIDE SEQUENCE</scope>
</reference>
<dbReference type="AlphaFoldDB" id="A0A0E9T2U5"/>
<sequence length="81" mass="8602">MAGYGQEPFPQSLYTRAAQNLFTGDLPSCAVGFHSNSNLAHLIALISSSGRSLDLYVDRGRPVGCSVGEGQNFELVPGSDR</sequence>
<evidence type="ECO:0000313" key="1">
    <source>
        <dbReference type="EMBL" id="JAH47914.1"/>
    </source>
</evidence>
<organism evidence="1">
    <name type="scientific">Anguilla anguilla</name>
    <name type="common">European freshwater eel</name>
    <name type="synonym">Muraena anguilla</name>
    <dbReference type="NCBI Taxonomy" id="7936"/>
    <lineage>
        <taxon>Eukaryota</taxon>
        <taxon>Metazoa</taxon>
        <taxon>Chordata</taxon>
        <taxon>Craniata</taxon>
        <taxon>Vertebrata</taxon>
        <taxon>Euteleostomi</taxon>
        <taxon>Actinopterygii</taxon>
        <taxon>Neopterygii</taxon>
        <taxon>Teleostei</taxon>
        <taxon>Anguilliformes</taxon>
        <taxon>Anguillidae</taxon>
        <taxon>Anguilla</taxon>
    </lineage>
</organism>
<proteinExistence type="predicted"/>